<keyword evidence="2" id="KW-0812">Transmembrane</keyword>
<proteinExistence type="predicted"/>
<evidence type="ECO:0000313" key="4">
    <source>
        <dbReference type="Proteomes" id="UP001189429"/>
    </source>
</evidence>
<reference evidence="3" key="1">
    <citation type="submission" date="2023-10" db="EMBL/GenBank/DDBJ databases">
        <authorList>
            <person name="Chen Y."/>
            <person name="Shah S."/>
            <person name="Dougan E. K."/>
            <person name="Thang M."/>
            <person name="Chan C."/>
        </authorList>
    </citation>
    <scope>NUCLEOTIDE SEQUENCE [LARGE SCALE GENOMIC DNA]</scope>
</reference>
<keyword evidence="1" id="KW-0233">DNA recombination</keyword>
<gene>
    <name evidence="3" type="ORF">PCOR1329_LOCUS78024</name>
</gene>
<protein>
    <submittedName>
        <fullName evidence="3">Uncharacterized protein</fullName>
    </submittedName>
</protein>
<sequence>MQFAIILERDGVLDNLLHRVVLGTPPEGLLFPYSLVDYRHRLRQFAAALGLDIHWAPHSARAGFASDSAARGIPFQEIKEAGRRLTESSLRIYVDVVTASRALAQAEQRGIASLVREAAKKLPSYFPKGIFGENEGRKHAAVWLAQGGGRDLGASSAWAPASPTGGGPPPALPPVPGLGELVDGIMAGPPQLGDAAAGAGAAEAEAPAPANLVALQPMAARPQAAGAAAGQRRAGVSGWALVRAAWSTARWCGRSTTRGVTWAAVAGWLIACLYVAGPMAHFGTMMGVAASVSVSAGEVVDHSLGAAITAAQGVSDFAVTPTRHSANILQEAWRGVDITDLKVHQRHAESIADDPTLLQEWVFRELLSVEPRPPGADQVASAIAEASVTLPRATESWQMLVWPGQHREFHMTYDLLSTGFYGVHVGDRIVNFSVQWSKPLWSGLECDLGSERDTILLLINSTLAKLPLPAIRYMSMSDREIELAKLPGAWINMT</sequence>
<dbReference type="Gene3D" id="1.10.443.10">
    <property type="entry name" value="Intergrase catalytic core"/>
    <property type="match status" value="1"/>
</dbReference>
<evidence type="ECO:0000256" key="2">
    <source>
        <dbReference type="SAM" id="Phobius"/>
    </source>
</evidence>
<dbReference type="SUPFAM" id="SSF56349">
    <property type="entry name" value="DNA breaking-rejoining enzymes"/>
    <property type="match status" value="1"/>
</dbReference>
<dbReference type="EMBL" id="CAUYUJ010020844">
    <property type="protein sequence ID" value="CAK0900847.1"/>
    <property type="molecule type" value="Genomic_DNA"/>
</dbReference>
<feature type="transmembrane region" description="Helical" evidence="2">
    <location>
        <begin position="259"/>
        <end position="276"/>
    </location>
</feature>
<dbReference type="InterPro" id="IPR011010">
    <property type="entry name" value="DNA_brk_join_enz"/>
</dbReference>
<keyword evidence="4" id="KW-1185">Reference proteome</keyword>
<evidence type="ECO:0000256" key="1">
    <source>
        <dbReference type="ARBA" id="ARBA00023172"/>
    </source>
</evidence>
<dbReference type="InterPro" id="IPR013762">
    <property type="entry name" value="Integrase-like_cat_sf"/>
</dbReference>
<keyword evidence="2" id="KW-0472">Membrane</keyword>
<accession>A0ABN9XRM3</accession>
<comment type="caution">
    <text evidence="3">The sequence shown here is derived from an EMBL/GenBank/DDBJ whole genome shotgun (WGS) entry which is preliminary data.</text>
</comment>
<feature type="non-terminal residue" evidence="3">
    <location>
        <position position="494"/>
    </location>
</feature>
<organism evidence="3 4">
    <name type="scientific">Prorocentrum cordatum</name>
    <dbReference type="NCBI Taxonomy" id="2364126"/>
    <lineage>
        <taxon>Eukaryota</taxon>
        <taxon>Sar</taxon>
        <taxon>Alveolata</taxon>
        <taxon>Dinophyceae</taxon>
        <taxon>Prorocentrales</taxon>
        <taxon>Prorocentraceae</taxon>
        <taxon>Prorocentrum</taxon>
    </lineage>
</organism>
<keyword evidence="2" id="KW-1133">Transmembrane helix</keyword>
<evidence type="ECO:0000313" key="3">
    <source>
        <dbReference type="EMBL" id="CAK0900847.1"/>
    </source>
</evidence>
<name>A0ABN9XRM3_9DINO</name>
<dbReference type="Proteomes" id="UP001189429">
    <property type="component" value="Unassembled WGS sequence"/>
</dbReference>